<name>A0A2N0PXN5_9GLOM</name>
<reference evidence="2 3" key="2">
    <citation type="submission" date="2017-09" db="EMBL/GenBank/DDBJ databases">
        <title>Extensive intraspecific genome diversity in a model arbuscular mycorrhizal fungus.</title>
        <authorList>
            <person name="Chen E.C."/>
            <person name="Morin E."/>
            <person name="Beaudet D."/>
            <person name="Noel J."/>
            <person name="Ndikumana S."/>
            <person name="Charron P."/>
            <person name="St-Onge C."/>
            <person name="Giorgi J."/>
            <person name="Grigoriev I.V."/>
            <person name="Roux C."/>
            <person name="Martin F.M."/>
            <person name="Corradi N."/>
        </authorList>
    </citation>
    <scope>NUCLEOTIDE SEQUENCE [LARGE SCALE GENOMIC DNA]</scope>
    <source>
        <strain evidence="2 3">A5</strain>
    </source>
</reference>
<sequence>MILRERKIKVQAVEAEAQLIEVKAKAKMTLRKHKIKVQAVKAEAQLIEVKAEVLKLEN</sequence>
<organism evidence="2 3">
    <name type="scientific">Rhizophagus irregularis</name>
    <dbReference type="NCBI Taxonomy" id="588596"/>
    <lineage>
        <taxon>Eukaryota</taxon>
        <taxon>Fungi</taxon>
        <taxon>Fungi incertae sedis</taxon>
        <taxon>Mucoromycota</taxon>
        <taxon>Glomeromycotina</taxon>
        <taxon>Glomeromycetes</taxon>
        <taxon>Glomerales</taxon>
        <taxon>Glomeraceae</taxon>
        <taxon>Rhizophagus</taxon>
    </lineage>
</organism>
<dbReference type="Proteomes" id="UP000232722">
    <property type="component" value="Unassembled WGS sequence"/>
</dbReference>
<comment type="caution">
    <text evidence="2">The sequence shown here is derived from an EMBL/GenBank/DDBJ whole genome shotgun (WGS) entry which is preliminary data.</text>
</comment>
<evidence type="ECO:0000313" key="2">
    <source>
        <dbReference type="EMBL" id="PKC11516.1"/>
    </source>
</evidence>
<protein>
    <submittedName>
        <fullName evidence="2">Uncharacterized protein</fullName>
    </submittedName>
</protein>
<reference evidence="2 3" key="1">
    <citation type="submission" date="2016-04" db="EMBL/GenBank/DDBJ databases">
        <title>Genome analyses suggest a sexual origin of heterokaryosis in a supposedly ancient asexual fungus.</title>
        <authorList>
            <person name="Ropars J."/>
            <person name="Sedzielewska K."/>
            <person name="Noel J."/>
            <person name="Charron P."/>
            <person name="Farinelli L."/>
            <person name="Marton T."/>
            <person name="Kruger M."/>
            <person name="Pelin A."/>
            <person name="Brachmann A."/>
            <person name="Corradi N."/>
        </authorList>
    </citation>
    <scope>NUCLEOTIDE SEQUENCE [LARGE SCALE GENOMIC DNA]</scope>
    <source>
        <strain evidence="2 3">A5</strain>
    </source>
</reference>
<dbReference type="AlphaFoldDB" id="A0A2N0PXN5"/>
<evidence type="ECO:0000313" key="1">
    <source>
        <dbReference type="EMBL" id="PKB98770.1"/>
    </source>
</evidence>
<dbReference type="EMBL" id="LLXJ01000304">
    <property type="protein sequence ID" value="PKC11516.1"/>
    <property type="molecule type" value="Genomic_DNA"/>
</dbReference>
<proteinExistence type="predicted"/>
<dbReference type="EMBL" id="LLXJ01002474">
    <property type="protein sequence ID" value="PKB98770.1"/>
    <property type="molecule type" value="Genomic_DNA"/>
</dbReference>
<accession>A0A2N0PXN5</accession>
<gene>
    <name evidence="2" type="ORF">RhiirA5_412975</name>
    <name evidence="1" type="ORF">RhiirA5_430835</name>
</gene>
<evidence type="ECO:0000313" key="3">
    <source>
        <dbReference type="Proteomes" id="UP000232722"/>
    </source>
</evidence>